<organism evidence="2 3">
    <name type="scientific">Acanthamoeba castellanii mimivirus</name>
    <dbReference type="NCBI Taxonomy" id="1899318"/>
    <lineage>
        <taxon>Viruses</taxon>
        <taxon>Varidnaviria</taxon>
        <taxon>Bamfordvirae</taxon>
        <taxon>Nucleocytoviricota</taxon>
        <taxon>Megaviricetes</taxon>
        <taxon>Imitervirales</taxon>
        <taxon>Mimiviridae</taxon>
        <taxon>Megamimivirinae</taxon>
        <taxon>Mimivirus</taxon>
    </lineage>
</organism>
<dbReference type="Proteomes" id="UP000241484">
    <property type="component" value="Segment"/>
</dbReference>
<dbReference type="EMBL" id="AP017645">
    <property type="protein sequence ID" value="BAV62417.1"/>
    <property type="molecule type" value="Genomic_DNA"/>
</dbReference>
<reference evidence="3 4" key="1">
    <citation type="submission" date="2016-09" db="EMBL/GenBank/DDBJ databases">
        <title>Nearly complete genome sequences of 2 Mimiviridae isolates, Mimivirus shirakomae and Mimivirus kasaii from Japanese pond and river mouth.</title>
        <authorList>
            <person name="Takemura M."/>
            <person name="Mikami T."/>
            <person name="Murono S."/>
        </authorList>
    </citation>
    <scope>NUCLEOTIDE SEQUENCE [LARGE SCALE GENOMIC DNA]</scope>
    <source>
        <strain evidence="1 4">Mimivirus kasaii</strain>
        <strain evidence="2 3">Mimivirus shirakomae</strain>
    </source>
</reference>
<proteinExistence type="predicted"/>
<name>A0A1E1EVZ3_9VIRU</name>
<evidence type="ECO:0000313" key="1">
    <source>
        <dbReference type="EMBL" id="BAV61429.1"/>
    </source>
</evidence>
<evidence type="ECO:0000313" key="4">
    <source>
        <dbReference type="Proteomes" id="UP000241484"/>
    </source>
</evidence>
<protein>
    <submittedName>
        <fullName evidence="2">Uncharacterized protein</fullName>
    </submittedName>
</protein>
<dbReference type="EMBL" id="AP017644">
    <property type="protein sequence ID" value="BAV61429.1"/>
    <property type="molecule type" value="Genomic_DNA"/>
</dbReference>
<evidence type="ECO:0000313" key="2">
    <source>
        <dbReference type="EMBL" id="BAV62417.1"/>
    </source>
</evidence>
<sequence length="85" mass="9695">MQFEPMGGFPPIIRKQDAKISGKTLESRGFATTNIVGIDKIFTSKKKQDLYFAFGSDEDDNLSRIMNDIVTLSPNEYEAVRYREI</sequence>
<evidence type="ECO:0000313" key="3">
    <source>
        <dbReference type="Proteomes" id="UP000240366"/>
    </source>
</evidence>
<accession>A0A1E1EVZ3</accession>
<dbReference type="Proteomes" id="UP000240366">
    <property type="component" value="Segment"/>
</dbReference>